<dbReference type="Pfam" id="PF12006">
    <property type="entry name" value="DUF3500"/>
    <property type="match status" value="1"/>
</dbReference>
<evidence type="ECO:0000313" key="3">
    <source>
        <dbReference type="Proteomes" id="UP001235744"/>
    </source>
</evidence>
<feature type="compositionally biased region" description="Basic and acidic residues" evidence="1">
    <location>
        <begin position="1"/>
        <end position="11"/>
    </location>
</feature>
<dbReference type="PANTHER" id="PTHR37489">
    <property type="entry name" value="DUF3500 DOMAIN-CONTAINING PROTEIN"/>
    <property type="match status" value="1"/>
</dbReference>
<keyword evidence="3" id="KW-1185">Reference proteome</keyword>
<dbReference type="PANTHER" id="PTHR37489:SF1">
    <property type="entry name" value="DUF3500 DOMAIN-CONTAINING PROTEIN"/>
    <property type="match status" value="1"/>
</dbReference>
<evidence type="ECO:0000256" key="1">
    <source>
        <dbReference type="SAM" id="MobiDB-lite"/>
    </source>
</evidence>
<dbReference type="RefSeq" id="WP_306072008.1">
    <property type="nucleotide sequence ID" value="NZ_CP120988.1"/>
</dbReference>
<reference evidence="2 3" key="1">
    <citation type="submission" date="2023-03" db="EMBL/GenBank/DDBJ databases">
        <title>Isolation and description of six Streptomyces strains from soil environments, able to metabolize different microbial glucans.</title>
        <authorList>
            <person name="Widen T."/>
            <person name="Larsbrink J."/>
        </authorList>
    </citation>
    <scope>NUCLEOTIDE SEQUENCE [LARGE SCALE GENOMIC DNA]</scope>
    <source>
        <strain evidence="2 3">Alt2</strain>
    </source>
</reference>
<sequence length="382" mass="42284">MTATPHPHDPHPSGQLPEAHRPRPGGSFDATAITFAAMGLFDGLSAEQRARVLLPHDDSGRTHWNFLPESGRHGLPLRELDRHQEGLAHRLIAESMSIPAYARVVQVMSNEHVLRELNLPVFGHVAATFRDPRGYFLTFFGRPQPDTTWGWRLVGHHLSVNVTVVDGDLVGVTPFLLGAEPARFGPFRILGEEEDTAFVLLDGLTAAQQKQAVIHSRPPADFVTRTVSTIGDVEYPAYHGVGRRDAMITDDDRKALAYFRAHPRGIRAGDLSPAQRAHFDDLLAHFVERARPGLVGHEMDRIAAAGGVDDLHFAWAGGTSIEQPHYFRIQGPVTLVEFDNAEDNANHVHSVWRDPSNDFGADLLIQHHLEHDHTSRSTDDTA</sequence>
<dbReference type="Proteomes" id="UP001235744">
    <property type="component" value="Chromosome"/>
</dbReference>
<dbReference type="InterPro" id="IPR021889">
    <property type="entry name" value="DUF3500"/>
</dbReference>
<proteinExistence type="predicted"/>
<dbReference type="EMBL" id="CP120988">
    <property type="protein sequence ID" value="WLQ55766.1"/>
    <property type="molecule type" value="Genomic_DNA"/>
</dbReference>
<organism evidence="2 3">
    <name type="scientific">Streptomyces poriferorum</name>
    <dbReference type="NCBI Taxonomy" id="2798799"/>
    <lineage>
        <taxon>Bacteria</taxon>
        <taxon>Bacillati</taxon>
        <taxon>Actinomycetota</taxon>
        <taxon>Actinomycetes</taxon>
        <taxon>Kitasatosporales</taxon>
        <taxon>Streptomycetaceae</taxon>
        <taxon>Streptomyces</taxon>
    </lineage>
</organism>
<name>A0ABY9IME2_9ACTN</name>
<evidence type="ECO:0000313" key="2">
    <source>
        <dbReference type="EMBL" id="WLQ55766.1"/>
    </source>
</evidence>
<protein>
    <submittedName>
        <fullName evidence="2">DUF3500 domain-containing protein</fullName>
    </submittedName>
</protein>
<gene>
    <name evidence="2" type="ORF">P8A19_10040</name>
</gene>
<feature type="region of interest" description="Disordered" evidence="1">
    <location>
        <begin position="1"/>
        <end position="28"/>
    </location>
</feature>
<accession>A0ABY9IME2</accession>